<keyword evidence="2" id="KW-1185">Reference proteome</keyword>
<protein>
    <submittedName>
        <fullName evidence="1">Uncharacterized protein</fullName>
    </submittedName>
</protein>
<sequence length="102" mass="10888">MFDFVGAQPTLDIAREAAAIDGIIQIVGIGGGVLPTGFFSTPFGMAVQAPYWGSRSELMEVLELARNGLVTVHVEEFTLDQSPKAYARLHAGTIRSRGVVVP</sequence>
<evidence type="ECO:0000313" key="2">
    <source>
        <dbReference type="Proteomes" id="UP001165584"/>
    </source>
</evidence>
<organism evidence="1 2">
    <name type="scientific">Herbiconiux aconitum</name>
    <dbReference type="NCBI Taxonomy" id="2970913"/>
    <lineage>
        <taxon>Bacteria</taxon>
        <taxon>Bacillati</taxon>
        <taxon>Actinomycetota</taxon>
        <taxon>Actinomycetes</taxon>
        <taxon>Micrococcales</taxon>
        <taxon>Microbacteriaceae</taxon>
        <taxon>Herbiconiux</taxon>
    </lineage>
</organism>
<proteinExistence type="predicted"/>
<comment type="caution">
    <text evidence="1">The sequence shown here is derived from an EMBL/GenBank/DDBJ whole genome shotgun (WGS) entry which is preliminary data.</text>
</comment>
<dbReference type="EMBL" id="JANLCM010000001">
    <property type="protein sequence ID" value="MCS5717674.1"/>
    <property type="molecule type" value="Genomic_DNA"/>
</dbReference>
<dbReference type="SUPFAM" id="SSF51735">
    <property type="entry name" value="NAD(P)-binding Rossmann-fold domains"/>
    <property type="match status" value="1"/>
</dbReference>
<dbReference type="Gene3D" id="3.40.50.720">
    <property type="entry name" value="NAD(P)-binding Rossmann-like Domain"/>
    <property type="match status" value="1"/>
</dbReference>
<evidence type="ECO:0000313" key="1">
    <source>
        <dbReference type="EMBL" id="MCS5717674.1"/>
    </source>
</evidence>
<name>A0ABT2GN74_9MICO</name>
<accession>A0ABT2GN74</accession>
<dbReference type="InterPro" id="IPR036291">
    <property type="entry name" value="NAD(P)-bd_dom_sf"/>
</dbReference>
<dbReference type="Proteomes" id="UP001165584">
    <property type="component" value="Unassembled WGS sequence"/>
</dbReference>
<dbReference type="Gene3D" id="3.90.180.10">
    <property type="entry name" value="Medium-chain alcohol dehydrogenases, catalytic domain"/>
    <property type="match status" value="1"/>
</dbReference>
<reference evidence="1" key="1">
    <citation type="submission" date="2022-08" db="EMBL/GenBank/DDBJ databases">
        <authorList>
            <person name="Deng Y."/>
            <person name="Han X.-F."/>
            <person name="Zhang Y.-Q."/>
        </authorList>
    </citation>
    <scope>NUCLEOTIDE SEQUENCE</scope>
    <source>
        <strain evidence="1">CPCC 205763</strain>
    </source>
</reference>
<gene>
    <name evidence="1" type="ORF">N1027_05935</name>
</gene>